<accession>A0AAW4VYH3</accession>
<dbReference type="Gene3D" id="3.30.450.90">
    <property type="match status" value="1"/>
</dbReference>
<organism evidence="3 4">
    <name type="scientific">Agathobaculum butyriciproducens</name>
    <dbReference type="NCBI Taxonomy" id="1628085"/>
    <lineage>
        <taxon>Bacteria</taxon>
        <taxon>Bacillati</taxon>
        <taxon>Bacillota</taxon>
        <taxon>Clostridia</taxon>
        <taxon>Eubacteriales</taxon>
        <taxon>Butyricicoccaceae</taxon>
        <taxon>Agathobaculum</taxon>
    </lineage>
</organism>
<evidence type="ECO:0000256" key="1">
    <source>
        <dbReference type="ARBA" id="ARBA00006611"/>
    </source>
</evidence>
<dbReference type="RefSeq" id="WP_227600004.1">
    <property type="nucleotide sequence ID" value="NZ_JAJEPX010000001.1"/>
</dbReference>
<dbReference type="InterPro" id="IPR001482">
    <property type="entry name" value="T2SS/T4SS_dom"/>
</dbReference>
<dbReference type="NCBIfam" id="TIGR01420">
    <property type="entry name" value="pilT_fam"/>
    <property type="match status" value="1"/>
</dbReference>
<dbReference type="SMART" id="SM00382">
    <property type="entry name" value="AAA"/>
    <property type="match status" value="1"/>
</dbReference>
<dbReference type="Proteomes" id="UP001298753">
    <property type="component" value="Unassembled WGS sequence"/>
</dbReference>
<dbReference type="GeneID" id="98660222"/>
<name>A0AAW4VYH3_9FIRM</name>
<sequence length="351" mass="38798">MYDLQTLIFYAKEKNTSDVHLTVGLPPMLRIDGELRTHGDVPLTEQDVQDAAQQLADEHQLHELKTIGESDFAVTFADSVRMRCNLFRQQHHTALALRLLPMEIPTAEQLRLPDIIIQQAEKPRGLVIVTGPTGSGKSSTLAALIDHVNRTAARHIITLENPIEYVHPRIRSMINQREIGADTDSFASGLRAALRQDPDVILVGEMRDLETISTAITAAETGHLVFGTLHTKGAAGTIDRIVDVFPPEQQEQIRIQLAEVLECIVCQTLVPRTMGGRIAAFEILTGTSAVRNLIRQNKSYQLISTMQTSRNQGMMLMDDSLGELVRSGEVRLDDAAAKAADPEAFPQSVFR</sequence>
<dbReference type="InterPro" id="IPR050921">
    <property type="entry name" value="T4SS_GSP_E_ATPase"/>
</dbReference>
<dbReference type="CDD" id="cd01131">
    <property type="entry name" value="PilT"/>
    <property type="match status" value="1"/>
</dbReference>
<evidence type="ECO:0000313" key="4">
    <source>
        <dbReference type="Proteomes" id="UP001298753"/>
    </source>
</evidence>
<reference evidence="3 4" key="1">
    <citation type="submission" date="2021-10" db="EMBL/GenBank/DDBJ databases">
        <title>Anaerobic single-cell dispensing facilitates the cultivation of human gut bacteria.</title>
        <authorList>
            <person name="Afrizal A."/>
        </authorList>
    </citation>
    <scope>NUCLEOTIDE SEQUENCE [LARGE SCALE GENOMIC DNA]</scope>
    <source>
        <strain evidence="3 4">CLA-AA-H270</strain>
    </source>
</reference>
<keyword evidence="4" id="KW-1185">Reference proteome</keyword>
<evidence type="ECO:0000313" key="3">
    <source>
        <dbReference type="EMBL" id="MCC2175776.1"/>
    </source>
</evidence>
<dbReference type="GO" id="GO:0005524">
    <property type="term" value="F:ATP binding"/>
    <property type="evidence" value="ECO:0007669"/>
    <property type="project" value="InterPro"/>
</dbReference>
<comment type="caution">
    <text evidence="3">The sequence shown here is derived from an EMBL/GenBank/DDBJ whole genome shotgun (WGS) entry which is preliminary data.</text>
</comment>
<dbReference type="PANTHER" id="PTHR30486">
    <property type="entry name" value="TWITCHING MOTILITY PROTEIN PILT"/>
    <property type="match status" value="1"/>
</dbReference>
<dbReference type="PANTHER" id="PTHR30486:SF16">
    <property type="entry name" value="TWITCHING MOTILITY PROTEIN PILT"/>
    <property type="match status" value="1"/>
</dbReference>
<dbReference type="AlphaFoldDB" id="A0AAW4VYH3"/>
<dbReference type="InterPro" id="IPR006321">
    <property type="entry name" value="PilT/PilU"/>
</dbReference>
<dbReference type="Gene3D" id="3.40.50.300">
    <property type="entry name" value="P-loop containing nucleotide triphosphate hydrolases"/>
    <property type="match status" value="1"/>
</dbReference>
<proteinExistence type="inferred from homology"/>
<comment type="similarity">
    <text evidence="1">Belongs to the GSP E family.</text>
</comment>
<dbReference type="Pfam" id="PF00437">
    <property type="entry name" value="T2SSE"/>
    <property type="match status" value="1"/>
</dbReference>
<dbReference type="InterPro" id="IPR027417">
    <property type="entry name" value="P-loop_NTPase"/>
</dbReference>
<dbReference type="EMBL" id="JAJEPX010000001">
    <property type="protein sequence ID" value="MCC2175776.1"/>
    <property type="molecule type" value="Genomic_DNA"/>
</dbReference>
<dbReference type="GO" id="GO:0016887">
    <property type="term" value="F:ATP hydrolysis activity"/>
    <property type="evidence" value="ECO:0007669"/>
    <property type="project" value="InterPro"/>
</dbReference>
<feature type="domain" description="Bacterial type II secretion system protein E" evidence="2">
    <location>
        <begin position="194"/>
        <end position="208"/>
    </location>
</feature>
<gene>
    <name evidence="3" type="ORF">LKD22_01305</name>
</gene>
<dbReference type="PROSITE" id="PS00662">
    <property type="entry name" value="T2SP_E"/>
    <property type="match status" value="1"/>
</dbReference>
<evidence type="ECO:0000259" key="2">
    <source>
        <dbReference type="PROSITE" id="PS00662"/>
    </source>
</evidence>
<dbReference type="SUPFAM" id="SSF52540">
    <property type="entry name" value="P-loop containing nucleoside triphosphate hydrolases"/>
    <property type="match status" value="1"/>
</dbReference>
<dbReference type="InterPro" id="IPR003593">
    <property type="entry name" value="AAA+_ATPase"/>
</dbReference>
<protein>
    <submittedName>
        <fullName evidence="3">Type IV pilus twitching motility protein PilT</fullName>
    </submittedName>
</protein>